<evidence type="ECO:0000259" key="5">
    <source>
        <dbReference type="PROSITE" id="PS50931"/>
    </source>
</evidence>
<protein>
    <submittedName>
        <fullName evidence="6">LysR family transcriptional regulator</fullName>
    </submittedName>
</protein>
<dbReference type="SUPFAM" id="SSF46785">
    <property type="entry name" value="Winged helix' DNA-binding domain"/>
    <property type="match status" value="1"/>
</dbReference>
<dbReference type="GO" id="GO:0003677">
    <property type="term" value="F:DNA binding"/>
    <property type="evidence" value="ECO:0007669"/>
    <property type="project" value="UniProtKB-KW"/>
</dbReference>
<dbReference type="GO" id="GO:0032993">
    <property type="term" value="C:protein-DNA complex"/>
    <property type="evidence" value="ECO:0007669"/>
    <property type="project" value="TreeGrafter"/>
</dbReference>
<dbReference type="InterPro" id="IPR036388">
    <property type="entry name" value="WH-like_DNA-bd_sf"/>
</dbReference>
<dbReference type="PRINTS" id="PR00039">
    <property type="entry name" value="HTHLYSR"/>
</dbReference>
<keyword evidence="2" id="KW-0805">Transcription regulation</keyword>
<proteinExistence type="inferred from homology"/>
<dbReference type="RefSeq" id="WP_152126211.1">
    <property type="nucleotide sequence ID" value="NZ_WELI01000010.1"/>
</dbReference>
<keyword evidence="4" id="KW-0804">Transcription</keyword>
<dbReference type="PANTHER" id="PTHR30346">
    <property type="entry name" value="TRANSCRIPTIONAL DUAL REGULATOR HCAR-RELATED"/>
    <property type="match status" value="1"/>
</dbReference>
<dbReference type="Proteomes" id="UP000488299">
    <property type="component" value="Unassembled WGS sequence"/>
</dbReference>
<keyword evidence="7" id="KW-1185">Reference proteome</keyword>
<comment type="similarity">
    <text evidence="1">Belongs to the LysR transcriptional regulatory family.</text>
</comment>
<name>A0A7J5TUA5_9BACT</name>
<dbReference type="FunFam" id="1.10.10.10:FF:000001">
    <property type="entry name" value="LysR family transcriptional regulator"/>
    <property type="match status" value="1"/>
</dbReference>
<accession>A0A7J5TUA5</accession>
<dbReference type="Gene3D" id="1.10.10.10">
    <property type="entry name" value="Winged helix-like DNA-binding domain superfamily/Winged helix DNA-binding domain"/>
    <property type="match status" value="1"/>
</dbReference>
<keyword evidence="3" id="KW-0238">DNA-binding</keyword>
<comment type="caution">
    <text evidence="6">The sequence shown here is derived from an EMBL/GenBank/DDBJ whole genome shotgun (WGS) entry which is preliminary data.</text>
</comment>
<dbReference type="PROSITE" id="PS50931">
    <property type="entry name" value="HTH_LYSR"/>
    <property type="match status" value="1"/>
</dbReference>
<organism evidence="6 7">
    <name type="scientific">Rudanella paleaurantiibacter</name>
    <dbReference type="NCBI Taxonomy" id="2614655"/>
    <lineage>
        <taxon>Bacteria</taxon>
        <taxon>Pseudomonadati</taxon>
        <taxon>Bacteroidota</taxon>
        <taxon>Cytophagia</taxon>
        <taxon>Cytophagales</taxon>
        <taxon>Cytophagaceae</taxon>
        <taxon>Rudanella</taxon>
    </lineage>
</organism>
<dbReference type="Pfam" id="PF00126">
    <property type="entry name" value="HTH_1"/>
    <property type="match status" value="1"/>
</dbReference>
<evidence type="ECO:0000313" key="6">
    <source>
        <dbReference type="EMBL" id="KAB7727576.1"/>
    </source>
</evidence>
<dbReference type="GO" id="GO:0003700">
    <property type="term" value="F:DNA-binding transcription factor activity"/>
    <property type="evidence" value="ECO:0007669"/>
    <property type="project" value="InterPro"/>
</dbReference>
<evidence type="ECO:0000256" key="3">
    <source>
        <dbReference type="ARBA" id="ARBA00023125"/>
    </source>
</evidence>
<dbReference type="PANTHER" id="PTHR30346:SF26">
    <property type="entry name" value="HYDROGEN PEROXIDE-INDUCIBLE GENES ACTIVATOR"/>
    <property type="match status" value="1"/>
</dbReference>
<gene>
    <name evidence="6" type="ORF">F5984_21135</name>
</gene>
<reference evidence="6 7" key="1">
    <citation type="submission" date="2019-10" db="EMBL/GenBank/DDBJ databases">
        <title>Rudanella paleaurantiibacter sp. nov., isolated from sludge.</title>
        <authorList>
            <person name="Xu S.Q."/>
        </authorList>
    </citation>
    <scope>NUCLEOTIDE SEQUENCE [LARGE SCALE GENOMIC DNA]</scope>
    <source>
        <strain evidence="6 7">HX-22-17</strain>
    </source>
</reference>
<evidence type="ECO:0000256" key="2">
    <source>
        <dbReference type="ARBA" id="ARBA00023015"/>
    </source>
</evidence>
<dbReference type="EMBL" id="WELI01000010">
    <property type="protein sequence ID" value="KAB7727576.1"/>
    <property type="molecule type" value="Genomic_DNA"/>
</dbReference>
<dbReference type="InterPro" id="IPR036390">
    <property type="entry name" value="WH_DNA-bd_sf"/>
</dbReference>
<evidence type="ECO:0000256" key="4">
    <source>
        <dbReference type="ARBA" id="ARBA00023163"/>
    </source>
</evidence>
<feature type="domain" description="HTH lysR-type" evidence="5">
    <location>
        <begin position="1"/>
        <end position="58"/>
    </location>
</feature>
<evidence type="ECO:0000313" key="7">
    <source>
        <dbReference type="Proteomes" id="UP000488299"/>
    </source>
</evidence>
<dbReference type="AlphaFoldDB" id="A0A7J5TUA5"/>
<dbReference type="InterPro" id="IPR000847">
    <property type="entry name" value="LysR_HTH_N"/>
</dbReference>
<sequence>MLLRQLEYIIAVDTERSFTRAADRCCITQPTLSQQIRCLEAHLNIEIFNRQQVPVVPTLEGQLILEKARGIVAEVRALEQFARQLNRKELAVYNLEAV</sequence>
<evidence type="ECO:0000256" key="1">
    <source>
        <dbReference type="ARBA" id="ARBA00009437"/>
    </source>
</evidence>